<dbReference type="RefSeq" id="WP_189135137.1">
    <property type="nucleotide sequence ID" value="NZ_BMMS01000036.1"/>
</dbReference>
<gene>
    <name evidence="1" type="ORF">GCM10012280_61770</name>
</gene>
<evidence type="ECO:0000313" key="2">
    <source>
        <dbReference type="Proteomes" id="UP000641932"/>
    </source>
</evidence>
<accession>A0A917ZY66</accession>
<reference evidence="1" key="1">
    <citation type="journal article" date="2014" name="Int. J. Syst. Evol. Microbiol.">
        <title>Complete genome sequence of Corynebacterium casei LMG S-19264T (=DSM 44701T), isolated from a smear-ripened cheese.</title>
        <authorList>
            <consortium name="US DOE Joint Genome Institute (JGI-PGF)"/>
            <person name="Walter F."/>
            <person name="Albersmeier A."/>
            <person name="Kalinowski J."/>
            <person name="Ruckert C."/>
        </authorList>
    </citation>
    <scope>NUCLEOTIDE SEQUENCE</scope>
    <source>
        <strain evidence="1">CGMCC 4.7201</strain>
    </source>
</reference>
<dbReference type="Proteomes" id="UP000641932">
    <property type="component" value="Unassembled WGS sequence"/>
</dbReference>
<sequence length="124" mass="13305">MTATPAEPQGPLITRPPQTIHALRRAVAHITPASLPAFNSGLVEAAEEADERGSIGPIRRFVQQWAVHVEIERHPQQAARLHELEALTLNTDDRETARAAAAEAGRIYATACTALGLRTGGATR</sequence>
<dbReference type="EMBL" id="BMMS01000036">
    <property type="protein sequence ID" value="GGO98198.1"/>
    <property type="molecule type" value="Genomic_DNA"/>
</dbReference>
<keyword evidence="2" id="KW-1185">Reference proteome</keyword>
<name>A0A917ZY66_9ACTN</name>
<protein>
    <submittedName>
        <fullName evidence="1">Uncharacterized protein</fullName>
    </submittedName>
</protein>
<dbReference type="AlphaFoldDB" id="A0A917ZY66"/>
<organism evidence="1 2">
    <name type="scientific">Wenjunlia tyrosinilytica</name>
    <dbReference type="NCBI Taxonomy" id="1544741"/>
    <lineage>
        <taxon>Bacteria</taxon>
        <taxon>Bacillati</taxon>
        <taxon>Actinomycetota</taxon>
        <taxon>Actinomycetes</taxon>
        <taxon>Kitasatosporales</taxon>
        <taxon>Streptomycetaceae</taxon>
        <taxon>Wenjunlia</taxon>
    </lineage>
</organism>
<proteinExistence type="predicted"/>
<reference evidence="1" key="2">
    <citation type="submission" date="2020-09" db="EMBL/GenBank/DDBJ databases">
        <authorList>
            <person name="Sun Q."/>
            <person name="Zhou Y."/>
        </authorList>
    </citation>
    <scope>NUCLEOTIDE SEQUENCE</scope>
    <source>
        <strain evidence="1">CGMCC 4.7201</strain>
    </source>
</reference>
<evidence type="ECO:0000313" key="1">
    <source>
        <dbReference type="EMBL" id="GGO98198.1"/>
    </source>
</evidence>
<comment type="caution">
    <text evidence="1">The sequence shown here is derived from an EMBL/GenBank/DDBJ whole genome shotgun (WGS) entry which is preliminary data.</text>
</comment>